<dbReference type="AlphaFoldDB" id="A0A5C3Q3V5"/>
<protein>
    <submittedName>
        <fullName evidence="2">Uncharacterized protein</fullName>
    </submittedName>
</protein>
<dbReference type="EMBL" id="ML178872">
    <property type="protein sequence ID" value="TFK95857.1"/>
    <property type="molecule type" value="Genomic_DNA"/>
</dbReference>
<dbReference type="OrthoDB" id="3257409at2759"/>
<evidence type="ECO:0000256" key="1">
    <source>
        <dbReference type="SAM" id="MobiDB-lite"/>
    </source>
</evidence>
<proteinExistence type="predicted"/>
<feature type="region of interest" description="Disordered" evidence="1">
    <location>
        <begin position="93"/>
        <end position="115"/>
    </location>
</feature>
<keyword evidence="3" id="KW-1185">Reference proteome</keyword>
<feature type="compositionally biased region" description="Polar residues" evidence="1">
    <location>
        <begin position="105"/>
        <end position="115"/>
    </location>
</feature>
<evidence type="ECO:0000313" key="2">
    <source>
        <dbReference type="EMBL" id="TFK95857.1"/>
    </source>
</evidence>
<gene>
    <name evidence="2" type="ORF">BDV98DRAFT_586753</name>
</gene>
<organism evidence="2 3">
    <name type="scientific">Pterulicium gracile</name>
    <dbReference type="NCBI Taxonomy" id="1884261"/>
    <lineage>
        <taxon>Eukaryota</taxon>
        <taxon>Fungi</taxon>
        <taxon>Dikarya</taxon>
        <taxon>Basidiomycota</taxon>
        <taxon>Agaricomycotina</taxon>
        <taxon>Agaricomycetes</taxon>
        <taxon>Agaricomycetidae</taxon>
        <taxon>Agaricales</taxon>
        <taxon>Pleurotineae</taxon>
        <taxon>Pterulaceae</taxon>
        <taxon>Pterulicium</taxon>
    </lineage>
</organism>
<dbReference type="Proteomes" id="UP000305067">
    <property type="component" value="Unassembled WGS sequence"/>
</dbReference>
<accession>A0A5C3Q3V5</accession>
<name>A0A5C3Q3V5_9AGAR</name>
<sequence>MPEKDVGQRKGQSLMKQRCTWRWEKRWHICISSAQIHIIRFIPCIFHAQKLYYCNIGCNKFFTNKKALENHKLRIGQTLDQVEHAQYILAHSSAAADDHGSSDSNTKSDGNAMNVNQPSNLKQVHNEPAVNLPTLFPTPAPSSPLPTLNDSLHGAHNTNIEHKDYPEVETDEEDDVLLDYSHVETTPWGTGLTACKIPEEEFDKDMATRGSQLLEYDLDVIQTHKFHTNTLQGNCNHYKNLDTCPNCSEACDNSNCRPQHLFQYMPFISQLLAWVTNPEMFKKLMYRCNLTGDMEEGFNVSDIFDGLHYKELLDQKIKIDR</sequence>
<evidence type="ECO:0000313" key="3">
    <source>
        <dbReference type="Proteomes" id="UP000305067"/>
    </source>
</evidence>
<reference evidence="2 3" key="1">
    <citation type="journal article" date="2019" name="Nat. Ecol. Evol.">
        <title>Megaphylogeny resolves global patterns of mushroom evolution.</title>
        <authorList>
            <person name="Varga T."/>
            <person name="Krizsan K."/>
            <person name="Foldi C."/>
            <person name="Dima B."/>
            <person name="Sanchez-Garcia M."/>
            <person name="Sanchez-Ramirez S."/>
            <person name="Szollosi G.J."/>
            <person name="Szarkandi J.G."/>
            <person name="Papp V."/>
            <person name="Albert L."/>
            <person name="Andreopoulos W."/>
            <person name="Angelini C."/>
            <person name="Antonin V."/>
            <person name="Barry K.W."/>
            <person name="Bougher N.L."/>
            <person name="Buchanan P."/>
            <person name="Buyck B."/>
            <person name="Bense V."/>
            <person name="Catcheside P."/>
            <person name="Chovatia M."/>
            <person name="Cooper J."/>
            <person name="Damon W."/>
            <person name="Desjardin D."/>
            <person name="Finy P."/>
            <person name="Geml J."/>
            <person name="Haridas S."/>
            <person name="Hughes K."/>
            <person name="Justo A."/>
            <person name="Karasinski D."/>
            <person name="Kautmanova I."/>
            <person name="Kiss B."/>
            <person name="Kocsube S."/>
            <person name="Kotiranta H."/>
            <person name="LaButti K.M."/>
            <person name="Lechner B.E."/>
            <person name="Liimatainen K."/>
            <person name="Lipzen A."/>
            <person name="Lukacs Z."/>
            <person name="Mihaltcheva S."/>
            <person name="Morgado L.N."/>
            <person name="Niskanen T."/>
            <person name="Noordeloos M.E."/>
            <person name="Ohm R.A."/>
            <person name="Ortiz-Santana B."/>
            <person name="Ovrebo C."/>
            <person name="Racz N."/>
            <person name="Riley R."/>
            <person name="Savchenko A."/>
            <person name="Shiryaev A."/>
            <person name="Soop K."/>
            <person name="Spirin V."/>
            <person name="Szebenyi C."/>
            <person name="Tomsovsky M."/>
            <person name="Tulloss R.E."/>
            <person name="Uehling J."/>
            <person name="Grigoriev I.V."/>
            <person name="Vagvolgyi C."/>
            <person name="Papp T."/>
            <person name="Martin F.M."/>
            <person name="Miettinen O."/>
            <person name="Hibbett D.S."/>
            <person name="Nagy L.G."/>
        </authorList>
    </citation>
    <scope>NUCLEOTIDE SEQUENCE [LARGE SCALE GENOMIC DNA]</scope>
    <source>
        <strain evidence="2 3">CBS 309.79</strain>
    </source>
</reference>